<dbReference type="GO" id="GO:0005743">
    <property type="term" value="C:mitochondrial inner membrane"/>
    <property type="evidence" value="ECO:0007669"/>
    <property type="project" value="UniProtKB-SubCell"/>
</dbReference>
<evidence type="ECO:0000256" key="7">
    <source>
        <dbReference type="ARBA" id="ARBA00022660"/>
    </source>
</evidence>
<feature type="transmembrane region" description="Helical" evidence="18">
    <location>
        <begin position="137"/>
        <end position="159"/>
    </location>
</feature>
<dbReference type="PANTHER" id="PTHR46552">
    <property type="entry name" value="NADH-UBIQUINONE OXIDOREDUCTASE CHAIN 2"/>
    <property type="match status" value="1"/>
</dbReference>
<comment type="function">
    <text evidence="1">Core subunit of the mitochondrial membrane respiratory chain NADH dehydrogenase (Complex I) that is believed to belong to the minimal assembly required for catalysis. Complex I functions in the transfer of electrons from NADH to the respiratory chain. The immediate electron acceptor for the enzyme is believed to be ubiquinone.</text>
</comment>
<evidence type="ECO:0000256" key="8">
    <source>
        <dbReference type="ARBA" id="ARBA00022692"/>
    </source>
</evidence>
<evidence type="ECO:0000313" key="20">
    <source>
        <dbReference type="EMBL" id="ALO70871.1"/>
    </source>
</evidence>
<gene>
    <name evidence="20" type="primary">nad2</name>
</gene>
<keyword evidence="15 18" id="KW-0496">Mitochondrion</keyword>
<dbReference type="AlphaFoldDB" id="A0A0S2M866"/>
<feature type="transmembrane region" description="Helical" evidence="18">
    <location>
        <begin position="20"/>
        <end position="40"/>
    </location>
</feature>
<comment type="subcellular location">
    <subcellularLocation>
        <location evidence="2 18">Mitochondrion inner membrane</location>
        <topology evidence="2 18">Multi-pass membrane protein</topology>
    </subcellularLocation>
</comment>
<keyword evidence="13 18" id="KW-0520">NAD</keyword>
<keyword evidence="16 18" id="KW-0472">Membrane</keyword>
<dbReference type="GO" id="GO:0006120">
    <property type="term" value="P:mitochondrial electron transport, NADH to ubiquinone"/>
    <property type="evidence" value="ECO:0007669"/>
    <property type="project" value="InterPro"/>
</dbReference>
<keyword evidence="12 18" id="KW-1133">Transmembrane helix</keyword>
<feature type="transmembrane region" description="Helical" evidence="18">
    <location>
        <begin position="229"/>
        <end position="250"/>
    </location>
</feature>
<name>A0A0S2M866_9COLE</name>
<dbReference type="GO" id="GO:0008137">
    <property type="term" value="F:NADH dehydrogenase (ubiquinone) activity"/>
    <property type="evidence" value="ECO:0007669"/>
    <property type="project" value="UniProtKB-EC"/>
</dbReference>
<comment type="function">
    <text evidence="18">Core subunit of the mitochondrial membrane respiratory chain NADH dehydrogenase (Complex I) which catalyzes electron transfer from NADH through the respiratory chain, using ubiquinone as an electron acceptor. Essential for the catalytic activity and assembly of complex I.</text>
</comment>
<organism evidence="20">
    <name type="scientific">Rybaxis sp. 1 EF-2015</name>
    <dbReference type="NCBI Taxonomy" id="1756864"/>
    <lineage>
        <taxon>Eukaryota</taxon>
        <taxon>Metazoa</taxon>
        <taxon>Ecdysozoa</taxon>
        <taxon>Arthropoda</taxon>
        <taxon>Hexapoda</taxon>
        <taxon>Insecta</taxon>
        <taxon>Pterygota</taxon>
        <taxon>Neoptera</taxon>
        <taxon>Endopterygota</taxon>
        <taxon>Coleoptera</taxon>
        <taxon>Polyphaga</taxon>
        <taxon>Staphyliniformia</taxon>
        <taxon>Staphylinidae</taxon>
        <taxon>Omaliinae group</taxon>
        <taxon>Pselaphinae</taxon>
        <taxon>Rybaxis</taxon>
    </lineage>
</organism>
<feature type="transmembrane region" description="Helical" evidence="18">
    <location>
        <begin position="262"/>
        <end position="282"/>
    </location>
</feature>
<evidence type="ECO:0000259" key="19">
    <source>
        <dbReference type="Pfam" id="PF00361"/>
    </source>
</evidence>
<dbReference type="InterPro" id="IPR001750">
    <property type="entry name" value="ND/Mrp_TM"/>
</dbReference>
<accession>A0A0S2M866</accession>
<keyword evidence="14 18" id="KW-0830">Ubiquinone</keyword>
<feature type="transmembrane region" description="Helical" evidence="18">
    <location>
        <begin position="52"/>
        <end position="80"/>
    </location>
</feature>
<evidence type="ECO:0000256" key="1">
    <source>
        <dbReference type="ARBA" id="ARBA00003257"/>
    </source>
</evidence>
<evidence type="ECO:0000256" key="6">
    <source>
        <dbReference type="ARBA" id="ARBA00022448"/>
    </source>
</evidence>
<keyword evidence="11 18" id="KW-0249">Electron transport</keyword>
<evidence type="ECO:0000256" key="18">
    <source>
        <dbReference type="RuleBase" id="RU003403"/>
    </source>
</evidence>
<evidence type="ECO:0000256" key="14">
    <source>
        <dbReference type="ARBA" id="ARBA00023075"/>
    </source>
</evidence>
<keyword evidence="8 18" id="KW-0812">Transmembrane</keyword>
<keyword evidence="10 18" id="KW-1278">Translocase</keyword>
<comment type="catalytic activity">
    <reaction evidence="17 18">
        <text>a ubiquinone + NADH + 5 H(+)(in) = a ubiquinol + NAD(+) + 4 H(+)(out)</text>
        <dbReference type="Rhea" id="RHEA:29091"/>
        <dbReference type="Rhea" id="RHEA-COMP:9565"/>
        <dbReference type="Rhea" id="RHEA-COMP:9566"/>
        <dbReference type="ChEBI" id="CHEBI:15378"/>
        <dbReference type="ChEBI" id="CHEBI:16389"/>
        <dbReference type="ChEBI" id="CHEBI:17976"/>
        <dbReference type="ChEBI" id="CHEBI:57540"/>
        <dbReference type="ChEBI" id="CHEBI:57945"/>
        <dbReference type="EC" id="7.1.1.2"/>
    </reaction>
</comment>
<evidence type="ECO:0000256" key="5">
    <source>
        <dbReference type="ARBA" id="ARBA00021008"/>
    </source>
</evidence>
<dbReference type="EMBL" id="KT780672">
    <property type="protein sequence ID" value="ALO70871.1"/>
    <property type="molecule type" value="Genomic_DNA"/>
</dbReference>
<reference evidence="20" key="1">
    <citation type="submission" date="2015-09" db="EMBL/GenBank/DDBJ databases">
        <title>Staphyliniformia phylogenetics from de novo mitogenomic assemblies.</title>
        <authorList>
            <person name="Favreau E.A."/>
            <person name="Linard B."/>
            <person name="Vogler A.P."/>
        </authorList>
    </citation>
    <scope>NUCLEOTIDE SEQUENCE</scope>
</reference>
<evidence type="ECO:0000256" key="4">
    <source>
        <dbReference type="ARBA" id="ARBA00012944"/>
    </source>
</evidence>
<keyword evidence="9 18" id="KW-0999">Mitochondrion inner membrane</keyword>
<evidence type="ECO:0000256" key="13">
    <source>
        <dbReference type="ARBA" id="ARBA00023027"/>
    </source>
</evidence>
<geneLocation type="mitochondrion" evidence="20"/>
<evidence type="ECO:0000256" key="3">
    <source>
        <dbReference type="ARBA" id="ARBA00007012"/>
    </source>
</evidence>
<dbReference type="Pfam" id="PF00361">
    <property type="entry name" value="Proton_antipo_M"/>
    <property type="match status" value="1"/>
</dbReference>
<evidence type="ECO:0000256" key="2">
    <source>
        <dbReference type="ARBA" id="ARBA00004448"/>
    </source>
</evidence>
<dbReference type="InterPro" id="IPR050175">
    <property type="entry name" value="Complex_I_Subunit_2"/>
</dbReference>
<feature type="transmembrane region" description="Helical" evidence="18">
    <location>
        <begin position="307"/>
        <end position="327"/>
    </location>
</feature>
<evidence type="ECO:0000256" key="11">
    <source>
        <dbReference type="ARBA" id="ARBA00022982"/>
    </source>
</evidence>
<protein>
    <recommendedName>
        <fullName evidence="5 18">NADH-ubiquinone oxidoreductase chain 2</fullName>
        <ecNumber evidence="4 18">7.1.1.2</ecNumber>
    </recommendedName>
</protein>
<sequence length="330" mass="38781">MFINSLIMSTFITISSNSWMGMWIGLEINMLSIIPLMNNIKNSYSSEASMKYFIVQAISSSILMLTMILMIKSMIFSFYMNMTLNLILNSSILTKMGAAPFHFWFPEIMEGLNWINCFIMMTWQKIAPMILLSYSMFNIQFLIMIIMFSMVIGGIMGLNQTNLRKILTYSSINHMSWMISSMLLMESIWFYYLVVYSLILSNLILILNKFNIFHMKQFFFLCSKNSLNLYLYSMNFLSMGGLPPFIGFFPKWLIIQNMINENFIFLAYLMIILTLITLFYYIRMMFSTLTLNINEVNFLKNKNNNNFLINLMNFMNIVSLPFCTLLFNFS</sequence>
<keyword evidence="6" id="KW-0813">Transport</keyword>
<feature type="transmembrane region" description="Helical" evidence="18">
    <location>
        <begin position="189"/>
        <end position="208"/>
    </location>
</feature>
<dbReference type="InterPro" id="IPR003917">
    <property type="entry name" value="NADH_UbQ_OxRdtase_chain2"/>
</dbReference>
<evidence type="ECO:0000256" key="10">
    <source>
        <dbReference type="ARBA" id="ARBA00022967"/>
    </source>
</evidence>
<dbReference type="PRINTS" id="PR01436">
    <property type="entry name" value="NADHDHGNASE2"/>
</dbReference>
<evidence type="ECO:0000256" key="12">
    <source>
        <dbReference type="ARBA" id="ARBA00022989"/>
    </source>
</evidence>
<proteinExistence type="inferred from homology"/>
<evidence type="ECO:0000256" key="15">
    <source>
        <dbReference type="ARBA" id="ARBA00023128"/>
    </source>
</evidence>
<dbReference type="PANTHER" id="PTHR46552:SF1">
    <property type="entry name" value="NADH-UBIQUINONE OXIDOREDUCTASE CHAIN 2"/>
    <property type="match status" value="1"/>
</dbReference>
<keyword evidence="7 18" id="KW-0679">Respiratory chain</keyword>
<comment type="similarity">
    <text evidence="3 18">Belongs to the complex I subunit 2 family.</text>
</comment>
<evidence type="ECO:0000256" key="17">
    <source>
        <dbReference type="ARBA" id="ARBA00049551"/>
    </source>
</evidence>
<evidence type="ECO:0000256" key="16">
    <source>
        <dbReference type="ARBA" id="ARBA00023136"/>
    </source>
</evidence>
<feature type="domain" description="NADH:quinone oxidoreductase/Mrp antiporter transmembrane" evidence="19">
    <location>
        <begin position="16"/>
        <end position="277"/>
    </location>
</feature>
<evidence type="ECO:0000256" key="9">
    <source>
        <dbReference type="ARBA" id="ARBA00022792"/>
    </source>
</evidence>
<dbReference type="EC" id="7.1.1.2" evidence="4 18"/>